<protein>
    <recommendedName>
        <fullName evidence="12">Helicase ATP-binding domain-containing protein</fullName>
    </recommendedName>
</protein>
<dbReference type="Gene3D" id="3.40.50.300">
    <property type="entry name" value="P-loop containing nucleotide triphosphate hydrolases"/>
    <property type="match status" value="2"/>
</dbReference>
<keyword evidence="14" id="KW-1185">Reference proteome</keyword>
<keyword evidence="2" id="KW-0479">Metal-binding</keyword>
<dbReference type="EMBL" id="BAAFRS010000002">
    <property type="protein sequence ID" value="GAB1218702.1"/>
    <property type="molecule type" value="Genomic_DNA"/>
</dbReference>
<proteinExistence type="predicted"/>
<dbReference type="InterPro" id="IPR006555">
    <property type="entry name" value="ATP-dep_Helicase_C"/>
</dbReference>
<evidence type="ECO:0000313" key="13">
    <source>
        <dbReference type="EMBL" id="GAB1218702.1"/>
    </source>
</evidence>
<evidence type="ECO:0000256" key="4">
    <source>
        <dbReference type="ARBA" id="ARBA00022801"/>
    </source>
</evidence>
<evidence type="ECO:0000256" key="9">
    <source>
        <dbReference type="ARBA" id="ARBA00023235"/>
    </source>
</evidence>
<dbReference type="PANTHER" id="PTHR11472">
    <property type="entry name" value="DNA REPAIR DEAD HELICASE RAD3/XP-D SUBFAMILY MEMBER"/>
    <property type="match status" value="1"/>
</dbReference>
<keyword evidence="4" id="KW-0378">Hydrolase</keyword>
<keyword evidence="3" id="KW-0547">Nucleotide-binding</keyword>
<dbReference type="SUPFAM" id="SSF52540">
    <property type="entry name" value="P-loop containing nucleoside triphosphate hydrolases"/>
    <property type="match status" value="2"/>
</dbReference>
<name>A0ABQ0D7N6_9EUKA</name>
<organism evidence="13 14">
    <name type="scientific">Entamoeba nuttalli</name>
    <dbReference type="NCBI Taxonomy" id="412467"/>
    <lineage>
        <taxon>Eukaryota</taxon>
        <taxon>Amoebozoa</taxon>
        <taxon>Evosea</taxon>
        <taxon>Archamoebae</taxon>
        <taxon>Mastigamoebida</taxon>
        <taxon>Entamoebidae</taxon>
        <taxon>Entamoeba</taxon>
    </lineage>
</organism>
<dbReference type="InterPro" id="IPR042493">
    <property type="entry name" value="XPD_DNA_FeS"/>
</dbReference>
<evidence type="ECO:0000256" key="8">
    <source>
        <dbReference type="ARBA" id="ARBA00023014"/>
    </source>
</evidence>
<dbReference type="Gene3D" id="1.10.30.20">
    <property type="entry name" value="Bacterial XPD DNA helicase, FeS cluster domain"/>
    <property type="match status" value="1"/>
</dbReference>
<dbReference type="InterPro" id="IPR006554">
    <property type="entry name" value="Helicase-like_DEXD_c2"/>
</dbReference>
<dbReference type="InterPro" id="IPR045028">
    <property type="entry name" value="DinG/Rad3-like"/>
</dbReference>
<evidence type="ECO:0000256" key="3">
    <source>
        <dbReference type="ARBA" id="ARBA00022741"/>
    </source>
</evidence>
<keyword evidence="8" id="KW-0411">Iron-sulfur</keyword>
<dbReference type="Gene3D" id="1.10.275.40">
    <property type="match status" value="1"/>
</dbReference>
<evidence type="ECO:0000256" key="11">
    <source>
        <dbReference type="SAM" id="MobiDB-lite"/>
    </source>
</evidence>
<accession>A0ABQ0D7N6</accession>
<dbReference type="InterPro" id="IPR014013">
    <property type="entry name" value="Helic_SF1/SF2_ATP-bd_DinG/Rad3"/>
</dbReference>
<dbReference type="NCBIfam" id="TIGR00604">
    <property type="entry name" value="rad3"/>
    <property type="match status" value="1"/>
</dbReference>
<dbReference type="PROSITE" id="PS51193">
    <property type="entry name" value="HELICASE_ATP_BIND_2"/>
    <property type="match status" value="1"/>
</dbReference>
<keyword evidence="5" id="KW-0347">Helicase</keyword>
<reference evidence="13 14" key="1">
    <citation type="journal article" date="2019" name="PLoS Negl. Trop. Dis.">
        <title>Whole genome sequencing of Entamoeba nuttalli reveals mammalian host-related molecular signatures and a novel octapeptide-repeat surface protein.</title>
        <authorList>
            <person name="Tanaka M."/>
            <person name="Makiuchi T."/>
            <person name="Komiyama T."/>
            <person name="Shiina T."/>
            <person name="Osaki K."/>
            <person name="Tachibana H."/>
        </authorList>
    </citation>
    <scope>NUCLEOTIDE SEQUENCE [LARGE SCALE GENOMIC DNA]</scope>
    <source>
        <strain evidence="13 14">P19-061405</strain>
    </source>
</reference>
<evidence type="ECO:0000256" key="7">
    <source>
        <dbReference type="ARBA" id="ARBA00023004"/>
    </source>
</evidence>
<dbReference type="Pfam" id="PF13307">
    <property type="entry name" value="Helicase_C_2"/>
    <property type="match status" value="1"/>
</dbReference>
<dbReference type="InterPro" id="IPR027417">
    <property type="entry name" value="P-loop_NTPase"/>
</dbReference>
<comment type="caution">
    <text evidence="13">The sequence shown here is derived from an EMBL/GenBank/DDBJ whole genome shotgun (WGS) entry which is preliminary data.</text>
</comment>
<evidence type="ECO:0000256" key="10">
    <source>
        <dbReference type="ARBA" id="ARBA00023242"/>
    </source>
</evidence>
<dbReference type="SMART" id="SM00491">
    <property type="entry name" value="HELICc2"/>
    <property type="match status" value="1"/>
</dbReference>
<evidence type="ECO:0000256" key="1">
    <source>
        <dbReference type="ARBA" id="ARBA00004123"/>
    </source>
</evidence>
<comment type="subcellular location">
    <subcellularLocation>
        <location evidence="1">Nucleus</location>
    </subcellularLocation>
</comment>
<evidence type="ECO:0000259" key="12">
    <source>
        <dbReference type="PROSITE" id="PS51193"/>
    </source>
</evidence>
<dbReference type="PANTHER" id="PTHR11472:SF47">
    <property type="entry name" value="FANCONI ANEMIA GROUP J PROTEIN"/>
    <property type="match status" value="1"/>
</dbReference>
<feature type="region of interest" description="Disordered" evidence="11">
    <location>
        <begin position="1014"/>
        <end position="1034"/>
    </location>
</feature>
<evidence type="ECO:0000256" key="6">
    <source>
        <dbReference type="ARBA" id="ARBA00022840"/>
    </source>
</evidence>
<dbReference type="InterPro" id="IPR010614">
    <property type="entry name" value="RAD3-like_helicase_DEAD"/>
</dbReference>
<evidence type="ECO:0000256" key="2">
    <source>
        <dbReference type="ARBA" id="ARBA00022723"/>
    </source>
</evidence>
<dbReference type="InterPro" id="IPR013020">
    <property type="entry name" value="Rad3/Chl1-like"/>
</dbReference>
<evidence type="ECO:0000313" key="14">
    <source>
        <dbReference type="Proteomes" id="UP001628156"/>
    </source>
</evidence>
<keyword evidence="10" id="KW-0539">Nucleus</keyword>
<feature type="domain" description="Helicase ATP-binding" evidence="12">
    <location>
        <begin position="81"/>
        <end position="348"/>
    </location>
</feature>
<evidence type="ECO:0000256" key="5">
    <source>
        <dbReference type="ARBA" id="ARBA00022806"/>
    </source>
</evidence>
<sequence>MSIDNDDTKKPINEEDIFNTITSSYQPALTSTKVDPRKSLDTFADEKQATQLPLIKELNKALHTTTSKNVEHLIYDKTLPSLVQSFPYQPPYQPQIEMMNSIQQAVKEGKHLLMESPTGTGKTLVLLHSTLTFPDMRVVYASRTHNQLAQVVNETKKIGNIKGIVLASRDLYCIYNPIKTCDDKNYWCTAKPNLLLKLKHINPCPYRPFGDDGKVLPHVVMACQAVYKELNGIIKPQEELVKVCQKHNLCPYYYARWATVRSKLILCPYNFVTSVSIRHSSDIFLIDQNSAHQREFVLVMDEAHNVEDAFMDSLTFNFTESLLNQTIETIKFHKKRVKQIPENFLTISLLTELISTIESFSIWMKNRSLPYKDSEHYLYGVFEDQAFLPFVERSPPSSRLLEAISEYIKVVDDLDDLDIFTREPHAIRYINSFTTQYIEMILFYIQVFRTPTLTKFFKIVVTDHNGLREMLFRCLSPSLPMSLLQMVVRSVIFASGTLSPMKAMAQELDIKEHVYKDFIISPGYRMLSTEHVVPPSRVFGRIIISSSLGKSFIFTKKTSQDNEMIEQAGDTMFRVLSKSRGGALVFFSSYNMLNRIVELWKQHGIYTQLNKLKAIFIESKDKNEFKKDFKEYQIQSKKGAVFLGVFRGKLSEGIDFGDDMARLVIVVGIPYPSLGDINVNLKREYNNHENLKNSDCLSGSEWYSIQALRAVNQAVGRVIRHINDYGAFLLFDKRYSTNSVKEMLSGWMKKSLVVADKNWEQDLQDFFAQFSQFPIIKHEPQQVQDIKKESVIKCRTKSEELNKENQVVESKMSSGKFIHIPTRKASRNMSQQYSIPQFRTTAPTQTNNNSTKDVFASQMILQNKPDAVIVRTFSIKTNSKLIGDNHIVDAIPPQRMSLEPIESQPNYKRILDIPQDLDPVDAMVMTPAFTKKQEHQPHQEITEQPPNEIQLRRMSIETESLLHSLNLNEEDSQSFVKRTNTPPLCYKRRMSEIISVDEEQPKQVITITSSESSIQFFDPNDEPEIVEIKKESSD</sequence>
<gene>
    <name evidence="13" type="ORF">ENUP19_0002G0061</name>
</gene>
<dbReference type="Pfam" id="PF06733">
    <property type="entry name" value="DEAD_2"/>
    <property type="match status" value="1"/>
</dbReference>
<keyword evidence="6" id="KW-0067">ATP-binding</keyword>
<dbReference type="Proteomes" id="UP001628156">
    <property type="component" value="Unassembled WGS sequence"/>
</dbReference>
<keyword evidence="9" id="KW-0413">Isomerase</keyword>
<keyword evidence="7" id="KW-0408">Iron</keyword>
<dbReference type="CDD" id="cd18788">
    <property type="entry name" value="SF2_C_XPD"/>
    <property type="match status" value="1"/>
</dbReference>
<dbReference type="SMART" id="SM00488">
    <property type="entry name" value="DEXDc2"/>
    <property type="match status" value="1"/>
</dbReference>